<dbReference type="InterPro" id="IPR037898">
    <property type="entry name" value="NudC_fam"/>
</dbReference>
<dbReference type="PANTHER" id="PTHR12356">
    <property type="entry name" value="NUCLEAR MOVEMENT PROTEIN NUDC"/>
    <property type="match status" value="1"/>
</dbReference>
<dbReference type="AlphaFoldDB" id="A0AAN8XVR1"/>
<organism evidence="2 3">
    <name type="scientific">Halocaridina rubra</name>
    <name type="common">Hawaiian red shrimp</name>
    <dbReference type="NCBI Taxonomy" id="373956"/>
    <lineage>
        <taxon>Eukaryota</taxon>
        <taxon>Metazoa</taxon>
        <taxon>Ecdysozoa</taxon>
        <taxon>Arthropoda</taxon>
        <taxon>Crustacea</taxon>
        <taxon>Multicrustacea</taxon>
        <taxon>Malacostraca</taxon>
        <taxon>Eumalacostraca</taxon>
        <taxon>Eucarida</taxon>
        <taxon>Decapoda</taxon>
        <taxon>Pleocyemata</taxon>
        <taxon>Caridea</taxon>
        <taxon>Atyoidea</taxon>
        <taxon>Atyidae</taxon>
        <taxon>Halocaridina</taxon>
    </lineage>
</organism>
<proteinExistence type="predicted"/>
<dbReference type="Proteomes" id="UP001381693">
    <property type="component" value="Unassembled WGS sequence"/>
</dbReference>
<accession>A0AAN8XVR1</accession>
<dbReference type="GO" id="GO:0051082">
    <property type="term" value="F:unfolded protein binding"/>
    <property type="evidence" value="ECO:0007669"/>
    <property type="project" value="TreeGrafter"/>
</dbReference>
<dbReference type="PROSITE" id="PS51203">
    <property type="entry name" value="CS"/>
    <property type="match status" value="1"/>
</dbReference>
<comment type="caution">
    <text evidence="2">The sequence shown here is derived from an EMBL/GenBank/DDBJ whole genome shotgun (WGS) entry which is preliminary data.</text>
</comment>
<keyword evidence="3" id="KW-1185">Reference proteome</keyword>
<reference evidence="2 3" key="1">
    <citation type="submission" date="2023-11" db="EMBL/GenBank/DDBJ databases">
        <title>Halocaridina rubra genome assembly.</title>
        <authorList>
            <person name="Smith C."/>
        </authorList>
    </citation>
    <scope>NUCLEOTIDE SEQUENCE [LARGE SCALE GENOMIC DNA]</scope>
    <source>
        <strain evidence="2">EP-1</strain>
        <tissue evidence="2">Whole</tissue>
    </source>
</reference>
<dbReference type="Gene3D" id="2.60.40.790">
    <property type="match status" value="1"/>
</dbReference>
<dbReference type="EMBL" id="JAXCGZ010001416">
    <property type="protein sequence ID" value="KAK7085249.1"/>
    <property type="molecule type" value="Genomic_DNA"/>
</dbReference>
<dbReference type="InterPro" id="IPR007052">
    <property type="entry name" value="CS_dom"/>
</dbReference>
<evidence type="ECO:0000259" key="1">
    <source>
        <dbReference type="PROSITE" id="PS51203"/>
    </source>
</evidence>
<dbReference type="GO" id="GO:0006457">
    <property type="term" value="P:protein folding"/>
    <property type="evidence" value="ECO:0007669"/>
    <property type="project" value="TreeGrafter"/>
</dbReference>
<evidence type="ECO:0000313" key="3">
    <source>
        <dbReference type="Proteomes" id="UP001381693"/>
    </source>
</evidence>
<feature type="non-terminal residue" evidence="2">
    <location>
        <position position="200"/>
    </location>
</feature>
<dbReference type="GO" id="GO:0005737">
    <property type="term" value="C:cytoplasm"/>
    <property type="evidence" value="ECO:0007669"/>
    <property type="project" value="TreeGrafter"/>
</dbReference>
<gene>
    <name evidence="2" type="primary">NUDCD3</name>
    <name evidence="2" type="ORF">SK128_012115</name>
</gene>
<dbReference type="InterPro" id="IPR008978">
    <property type="entry name" value="HSP20-like_chaperone"/>
</dbReference>
<sequence>MQQEENSIPAFLNAVFGFLTRYCPEKVYDGTHISGEHLLNQSYCKWRDKYLHEKFQKCKLSELCSGMEVPPAIAEEIVVTQNEAVCQGLDESHANGKSGAANLKSNRDKNCKKGSSYVAVNGATRDAYAWSQSVDDLEVRIPVSSSIKKGKQVKVQLQANSIDVSIQESTSWVLLVSGKLPHGIIVEESLWSLVPGEHVL</sequence>
<protein>
    <submittedName>
        <fullName evidence="2">NudC domain containing 3</fullName>
    </submittedName>
</protein>
<name>A0AAN8XVR1_HALRR</name>
<dbReference type="Pfam" id="PF04969">
    <property type="entry name" value="CS"/>
    <property type="match status" value="1"/>
</dbReference>
<dbReference type="PANTHER" id="PTHR12356:SF19">
    <property type="entry name" value="NUDC DOMAIN-CONTAINING PROTEIN 3"/>
    <property type="match status" value="1"/>
</dbReference>
<dbReference type="SUPFAM" id="SSF49764">
    <property type="entry name" value="HSP20-like chaperones"/>
    <property type="match status" value="1"/>
</dbReference>
<evidence type="ECO:0000313" key="2">
    <source>
        <dbReference type="EMBL" id="KAK7085249.1"/>
    </source>
</evidence>
<feature type="domain" description="CS" evidence="1">
    <location>
        <begin position="123"/>
        <end position="200"/>
    </location>
</feature>